<dbReference type="EnsemblMetazoa" id="GPAI046455-RA">
    <property type="protein sequence ID" value="GPAI046455-PA"/>
    <property type="gene ID" value="GPAI046455"/>
</dbReference>
<keyword evidence="2" id="KW-1185">Reference proteome</keyword>
<dbReference type="AlphaFoldDB" id="A0A1B0AHZ7"/>
<dbReference type="Proteomes" id="UP000092445">
    <property type="component" value="Unassembled WGS sequence"/>
</dbReference>
<organism evidence="1 2">
    <name type="scientific">Glossina pallidipes</name>
    <name type="common">Tsetse fly</name>
    <dbReference type="NCBI Taxonomy" id="7398"/>
    <lineage>
        <taxon>Eukaryota</taxon>
        <taxon>Metazoa</taxon>
        <taxon>Ecdysozoa</taxon>
        <taxon>Arthropoda</taxon>
        <taxon>Hexapoda</taxon>
        <taxon>Insecta</taxon>
        <taxon>Pterygota</taxon>
        <taxon>Neoptera</taxon>
        <taxon>Endopterygota</taxon>
        <taxon>Diptera</taxon>
        <taxon>Brachycera</taxon>
        <taxon>Muscomorpha</taxon>
        <taxon>Hippoboscoidea</taxon>
        <taxon>Glossinidae</taxon>
        <taxon>Glossina</taxon>
    </lineage>
</organism>
<evidence type="ECO:0000313" key="2">
    <source>
        <dbReference type="Proteomes" id="UP000092445"/>
    </source>
</evidence>
<accession>A0A1B0AHZ7</accession>
<dbReference type="VEuPathDB" id="VectorBase:GPAI046455"/>
<reference evidence="2" key="1">
    <citation type="submission" date="2014-03" db="EMBL/GenBank/DDBJ databases">
        <authorList>
            <person name="Aksoy S."/>
            <person name="Warren W."/>
            <person name="Wilson R.K."/>
        </authorList>
    </citation>
    <scope>NUCLEOTIDE SEQUENCE [LARGE SCALE GENOMIC DNA]</scope>
    <source>
        <strain evidence="2">IAEA</strain>
    </source>
</reference>
<reference evidence="1" key="2">
    <citation type="submission" date="2020-05" db="UniProtKB">
        <authorList>
            <consortium name="EnsemblMetazoa"/>
        </authorList>
    </citation>
    <scope>IDENTIFICATION</scope>
    <source>
        <strain evidence="1">IAEA</strain>
    </source>
</reference>
<sequence length="147" mass="15921">MYIKIALLLLTEPALPDHSHSNIPGVIIQNALVTHFPALRSPRNQKYKCDFSCSYYDLDPPSLMVLANPGVVCILTLVASNGAKAMSAKNSAEAEAAKYNVVRRHLTKSKGTTNVCVVPHDKMPPILHRAKYLELPNSQDSVAAAAA</sequence>
<evidence type="ECO:0000313" key="1">
    <source>
        <dbReference type="EnsemblMetazoa" id="GPAI046455-PA"/>
    </source>
</evidence>
<name>A0A1B0AHZ7_GLOPL</name>
<protein>
    <submittedName>
        <fullName evidence="1">Uncharacterized protein</fullName>
    </submittedName>
</protein>
<proteinExistence type="predicted"/>